<keyword evidence="2 3" id="KW-0326">Glycosidase</keyword>
<evidence type="ECO:0000256" key="2">
    <source>
        <dbReference type="ARBA" id="ARBA00023295"/>
    </source>
</evidence>
<keyword evidence="1 3" id="KW-0378">Hydrolase</keyword>
<proteinExistence type="inferred from homology"/>
<evidence type="ECO:0000256" key="1">
    <source>
        <dbReference type="ARBA" id="ARBA00022801"/>
    </source>
</evidence>
<reference evidence="5 6" key="1">
    <citation type="submission" date="2024-04" db="EMBL/GenBank/DDBJ databases">
        <title>New Clade of Flavobacterium.</title>
        <authorList>
            <person name="Matos L."/>
            <person name="Proenca D.N."/>
            <person name="Fransisco R.M."/>
            <person name="Chung A.P."/>
            <person name="Maccario L."/>
            <person name="Sorensen S.J."/>
            <person name="Morais P.V."/>
        </authorList>
    </citation>
    <scope>NUCLEOTIDE SEQUENCE [LARGE SCALE GENOMIC DNA]</scope>
    <source>
        <strain evidence="5 6">FZUC8N2.13</strain>
    </source>
</reference>
<evidence type="ECO:0000259" key="4">
    <source>
        <dbReference type="Pfam" id="PF00150"/>
    </source>
</evidence>
<comment type="caution">
    <text evidence="5">The sequence shown here is derived from an EMBL/GenBank/DDBJ whole genome shotgun (WGS) entry which is preliminary data.</text>
</comment>
<protein>
    <submittedName>
        <fullName evidence="5">Cellulase family glycosylhydrolase</fullName>
    </submittedName>
</protein>
<dbReference type="Proteomes" id="UP001574169">
    <property type="component" value="Unassembled WGS sequence"/>
</dbReference>
<accession>A0ABV4TBE9</accession>
<dbReference type="InterPro" id="IPR017853">
    <property type="entry name" value="GH"/>
</dbReference>
<feature type="domain" description="Glycoside hydrolase family 5" evidence="4">
    <location>
        <begin position="95"/>
        <end position="326"/>
    </location>
</feature>
<evidence type="ECO:0000313" key="5">
    <source>
        <dbReference type="EMBL" id="MFA9191421.1"/>
    </source>
</evidence>
<dbReference type="EMBL" id="JBCFQL010000008">
    <property type="protein sequence ID" value="MFA9191421.1"/>
    <property type="molecule type" value="Genomic_DNA"/>
</dbReference>
<dbReference type="RefSeq" id="WP_373406411.1">
    <property type="nucleotide sequence ID" value="NZ_JBCFQL010000008.1"/>
</dbReference>
<comment type="similarity">
    <text evidence="3">Belongs to the glycosyl hydrolase 5 (cellulase A) family.</text>
</comment>
<evidence type="ECO:0000256" key="3">
    <source>
        <dbReference type="RuleBase" id="RU361153"/>
    </source>
</evidence>
<dbReference type="InterPro" id="IPR001547">
    <property type="entry name" value="Glyco_hydro_5"/>
</dbReference>
<dbReference type="Pfam" id="PF00150">
    <property type="entry name" value="Cellulase"/>
    <property type="match status" value="1"/>
</dbReference>
<evidence type="ECO:0000313" key="6">
    <source>
        <dbReference type="Proteomes" id="UP001574169"/>
    </source>
</evidence>
<dbReference type="Gene3D" id="3.20.20.80">
    <property type="entry name" value="Glycosidases"/>
    <property type="match status" value="1"/>
</dbReference>
<organism evidence="5 6">
    <name type="scientific">Flavobacterium zubiriense</name>
    <dbReference type="NCBI Taxonomy" id="3138075"/>
    <lineage>
        <taxon>Bacteria</taxon>
        <taxon>Pseudomonadati</taxon>
        <taxon>Bacteroidota</taxon>
        <taxon>Flavobacteriia</taxon>
        <taxon>Flavobacteriales</taxon>
        <taxon>Flavobacteriaceae</taxon>
        <taxon>Flavobacterium</taxon>
    </lineage>
</organism>
<dbReference type="PROSITE" id="PS51257">
    <property type="entry name" value="PROKAR_LIPOPROTEIN"/>
    <property type="match status" value="1"/>
</dbReference>
<dbReference type="SUPFAM" id="SSF51445">
    <property type="entry name" value="(Trans)glycosidases"/>
    <property type="match status" value="1"/>
</dbReference>
<sequence length="414" mass="46456">MKLYKLFSIQLVFLLLVSCSKDDIPTQTKPVKEVPVEETITWPLATPKLKVVGKYLKDPCGNIINLHGVAMTPSPWFNGGAVGEWRWNNYDVVSCLQYNKAIMNKLSDAKQGWYLNYVRLHIDPYWTNNLGVSGIQENDISQFNVNRFKDAVDKVIIPLIAHAKTRGMYIILRPPGVCPEHIAVGDAYHNYLKVIWDYISKHPSLKNSDHVMFELANEPVRIKLADGTYGANTQAHFDQLKLFFQPIVDMIRTNGANNILWIPGSGWQSQYKGYAVNPIEGENIGYAVHIYPGYWGKDNNNPTLFRANWNEHIKPVADIAPIAVTEIDWGPDKYAVWGKGGVTGTAGGWGFGANFKLLTDESGNVSWNVLSPENLIDKGSINGGIAYDNDPQACANPVHKWFTEYAKKMVICIK</sequence>
<gene>
    <name evidence="5" type="ORF">AAGV28_08580</name>
</gene>
<keyword evidence="6" id="KW-1185">Reference proteome</keyword>
<name>A0ABV4TBE9_9FLAO</name>